<sequence length="420" mass="48535">MEKPLLALSFIVKNEGKYALDMIDSVSSIIAYACVVDTGSTDESITLIHDFLLARNIGHEIITTEFKSFSDARNKSINIVPSYLDYILILDCDEEIPRDQHELLLGLMNNSINGYDGCYFPRVNLVDNGTPFLYPDLQLRLLKNKGFLYFGDVHEMPQGGEWLMPSSGQFEKFPHIYHYKYIRKTSYELNEREYQYQSIYRKHAVVRKKSIIKVLESIADPFSKELIKNLQTEMQYSNCAHLYFKEVVEKDIKLIANIGCKEGLSTILLAEQLIMHGKDSTIIAIDTWLGSFYKLINEDTISCDDININAEDFYSQFLENIKNKNLTEWVLPLALDPHNASIFFKNRGIYFDLINLDFSHDYNGVISDLNDWWPLLNSGGELIGANYHEDNITCPDIKRAYDDFFEEFESLEGKCRIKKM</sequence>
<dbReference type="InterPro" id="IPR029063">
    <property type="entry name" value="SAM-dependent_MTases_sf"/>
</dbReference>
<dbReference type="InterPro" id="IPR029044">
    <property type="entry name" value="Nucleotide-diphossugar_trans"/>
</dbReference>
<accession>A0A5P9XSK8</accession>
<dbReference type="Gene3D" id="3.40.50.150">
    <property type="entry name" value="Vaccinia Virus protein VP39"/>
    <property type="match status" value="1"/>
</dbReference>
<dbReference type="EMBL" id="CP045571">
    <property type="protein sequence ID" value="QFX96584.1"/>
    <property type="molecule type" value="Genomic_DNA"/>
</dbReference>
<dbReference type="PANTHER" id="PTHR37909:SF1">
    <property type="entry name" value="S-ADENOSYL-L-METHIONINE-DEPENDENT METHYLTRANSFERASES SUPERFAMILY PROTEIN"/>
    <property type="match status" value="1"/>
</dbReference>
<gene>
    <name evidence="2" type="ORF">GCD22_02379</name>
</gene>
<dbReference type="Pfam" id="PF13578">
    <property type="entry name" value="Methyltransf_24"/>
    <property type="match status" value="1"/>
</dbReference>
<name>A0A5P9XSK8_ACITH</name>
<dbReference type="PANTHER" id="PTHR37909">
    <property type="entry name" value="S-ADENOSYL-L-METHIONINE-DEPENDENT METHYLTRANSFERASES SUPERFAMILY PROTEIN"/>
    <property type="match status" value="1"/>
</dbReference>
<dbReference type="SUPFAM" id="SSF53335">
    <property type="entry name" value="S-adenosyl-L-methionine-dependent methyltransferases"/>
    <property type="match status" value="1"/>
</dbReference>
<organism evidence="2 3">
    <name type="scientific">Acidithiobacillus thiooxidans ATCC 19377</name>
    <dbReference type="NCBI Taxonomy" id="637390"/>
    <lineage>
        <taxon>Bacteria</taxon>
        <taxon>Pseudomonadati</taxon>
        <taxon>Pseudomonadota</taxon>
        <taxon>Acidithiobacillia</taxon>
        <taxon>Acidithiobacillales</taxon>
        <taxon>Acidithiobacillaceae</taxon>
        <taxon>Acidithiobacillus</taxon>
    </lineage>
</organism>
<dbReference type="InterPro" id="IPR001173">
    <property type="entry name" value="Glyco_trans_2-like"/>
</dbReference>
<dbReference type="SUPFAM" id="SSF53448">
    <property type="entry name" value="Nucleotide-diphospho-sugar transferases"/>
    <property type="match status" value="1"/>
</dbReference>
<evidence type="ECO:0000313" key="2">
    <source>
        <dbReference type="EMBL" id="QFX96584.1"/>
    </source>
</evidence>
<evidence type="ECO:0000313" key="3">
    <source>
        <dbReference type="Proteomes" id="UP000363590"/>
    </source>
</evidence>
<dbReference type="Pfam" id="PF00535">
    <property type="entry name" value="Glycos_transf_2"/>
    <property type="match status" value="1"/>
</dbReference>
<dbReference type="AlphaFoldDB" id="A0A5P9XSK8"/>
<dbReference type="Gene3D" id="3.90.550.10">
    <property type="entry name" value="Spore Coat Polysaccharide Biosynthesis Protein SpsA, Chain A"/>
    <property type="match status" value="1"/>
</dbReference>
<dbReference type="GeneID" id="60696645"/>
<dbReference type="RefSeq" id="WP_031575090.1">
    <property type="nucleotide sequence ID" value="NZ_CP045571.1"/>
</dbReference>
<feature type="domain" description="Glycosyltransferase 2-like" evidence="1">
    <location>
        <begin position="12"/>
        <end position="110"/>
    </location>
</feature>
<protein>
    <recommendedName>
        <fullName evidence="1">Glycosyltransferase 2-like domain-containing protein</fullName>
    </recommendedName>
</protein>
<proteinExistence type="predicted"/>
<reference evidence="2 3" key="1">
    <citation type="submission" date="2019-10" db="EMBL/GenBank/DDBJ databases">
        <authorList>
            <person name="Wang R."/>
        </authorList>
    </citation>
    <scope>NUCLEOTIDE SEQUENCE [LARGE SCALE GENOMIC DNA]</scope>
    <source>
        <strain evidence="2 3">ATCC 19377</strain>
    </source>
</reference>
<dbReference type="KEGG" id="atx:GCD22_02379"/>
<dbReference type="Proteomes" id="UP000363590">
    <property type="component" value="Chromosome"/>
</dbReference>
<evidence type="ECO:0000259" key="1">
    <source>
        <dbReference type="Pfam" id="PF00535"/>
    </source>
</evidence>